<dbReference type="KEGG" id="sbal:HUE88_01480"/>
<gene>
    <name evidence="1" type="ORF">HUE88_01480</name>
</gene>
<protein>
    <submittedName>
        <fullName evidence="1">Uncharacterized protein</fullName>
    </submittedName>
</protein>
<proteinExistence type="predicted"/>
<dbReference type="AlphaFoldDB" id="A0A7S7RNC3"/>
<evidence type="ECO:0000313" key="1">
    <source>
        <dbReference type="EMBL" id="QOY52394.1"/>
    </source>
</evidence>
<reference evidence="1 2" key="1">
    <citation type="submission" date="2020-05" db="EMBL/GenBank/DDBJ databases">
        <title>Sulfurimonas marisnigri, sp. nov., and Sulfurimonas baltica, sp. nov., manganese oxide reducing chemolithoautotrophs of the class Epsilonproteobacteria isolated from the pelagic redoxclines of the Black and Baltic Seas and emended description of the genus Sulfurimonas.</title>
        <authorList>
            <person name="Henkel J.V."/>
            <person name="Laudan C."/>
            <person name="Werner J."/>
            <person name="Neu T."/>
            <person name="Plewe S."/>
            <person name="Sproer C."/>
            <person name="Bunk B."/>
            <person name="Schulz-Vogt H.N."/>
        </authorList>
    </citation>
    <scope>NUCLEOTIDE SEQUENCE [LARGE SCALE GENOMIC DNA]</scope>
    <source>
        <strain evidence="1 2">GD2</strain>
    </source>
</reference>
<accession>A0A7S7RNC3</accession>
<name>A0A7S7RNC3_9BACT</name>
<sequence>MILPTKIAKAKVLSIHASDSRERKSEYVDSKDVAKAKLFNTNTPKTTPPKRDKRTFLEYRAKAIAKKEGRRESAEISMLNQSKFVC</sequence>
<keyword evidence="2" id="KW-1185">Reference proteome</keyword>
<organism evidence="1 2">
    <name type="scientific">Candidatus Sulfurimonas baltica</name>
    <dbReference type="NCBI Taxonomy" id="2740404"/>
    <lineage>
        <taxon>Bacteria</taxon>
        <taxon>Pseudomonadati</taxon>
        <taxon>Campylobacterota</taxon>
        <taxon>Epsilonproteobacteria</taxon>
        <taxon>Campylobacterales</taxon>
        <taxon>Sulfurimonadaceae</taxon>
        <taxon>Sulfurimonas</taxon>
    </lineage>
</organism>
<dbReference type="Proteomes" id="UP000593994">
    <property type="component" value="Chromosome"/>
</dbReference>
<evidence type="ECO:0000313" key="2">
    <source>
        <dbReference type="Proteomes" id="UP000593994"/>
    </source>
</evidence>
<dbReference type="EMBL" id="CP054492">
    <property type="protein sequence ID" value="QOY52394.1"/>
    <property type="molecule type" value="Genomic_DNA"/>
</dbReference>
<dbReference type="RefSeq" id="WP_194370401.1">
    <property type="nucleotide sequence ID" value="NZ_CP054492.1"/>
</dbReference>